<dbReference type="GO" id="GO:0046872">
    <property type="term" value="F:metal ion binding"/>
    <property type="evidence" value="ECO:0007669"/>
    <property type="project" value="UniProtKB-KW"/>
</dbReference>
<name>A0A151A4D2_9STAP</name>
<dbReference type="InterPro" id="IPR036849">
    <property type="entry name" value="Enolase-like_C_sf"/>
</dbReference>
<proteinExistence type="predicted"/>
<protein>
    <recommendedName>
        <fullName evidence="5 6">o-succinylbenzoate synthase</fullName>
        <ecNumber evidence="5 6">4.2.1.113</ecNumber>
    </recommendedName>
</protein>
<evidence type="ECO:0000256" key="3">
    <source>
        <dbReference type="ARBA" id="ARBA00022842"/>
    </source>
</evidence>
<keyword evidence="2" id="KW-0479">Metal-binding</keyword>
<dbReference type="EC" id="4.2.1.113" evidence="5 6"/>
<evidence type="ECO:0000256" key="1">
    <source>
        <dbReference type="ARBA" id="ARBA00001968"/>
    </source>
</evidence>
<dbReference type="GO" id="GO:0043748">
    <property type="term" value="F:O-succinylbenzoate synthase activity"/>
    <property type="evidence" value="ECO:0007669"/>
    <property type="project" value="UniProtKB-EC"/>
</dbReference>
<dbReference type="Pfam" id="PF13378">
    <property type="entry name" value="MR_MLE_C"/>
    <property type="match status" value="1"/>
</dbReference>
<evidence type="ECO:0000256" key="4">
    <source>
        <dbReference type="ARBA" id="ARBA00023239"/>
    </source>
</evidence>
<feature type="domain" description="Enolase C-terminal" evidence="7">
    <location>
        <begin position="135"/>
        <end position="318"/>
    </location>
</feature>
<dbReference type="InterPro" id="IPR010197">
    <property type="entry name" value="OSBS/NAAAR"/>
</dbReference>
<dbReference type="SUPFAM" id="SSF51604">
    <property type="entry name" value="Enolase C-terminal domain-like"/>
    <property type="match status" value="1"/>
</dbReference>
<evidence type="ECO:0000313" key="9">
    <source>
        <dbReference type="Proteomes" id="UP000075418"/>
    </source>
</evidence>
<accession>A0A151A4D2</accession>
<dbReference type="SUPFAM" id="SSF54826">
    <property type="entry name" value="Enolase N-terminal domain-like"/>
    <property type="match status" value="1"/>
</dbReference>
<dbReference type="Proteomes" id="UP000075418">
    <property type="component" value="Unassembled WGS sequence"/>
</dbReference>
<evidence type="ECO:0000256" key="5">
    <source>
        <dbReference type="ARBA" id="ARBA00029491"/>
    </source>
</evidence>
<evidence type="ECO:0000256" key="2">
    <source>
        <dbReference type="ARBA" id="ARBA00022723"/>
    </source>
</evidence>
<dbReference type="Gene3D" id="3.20.20.120">
    <property type="entry name" value="Enolase-like C-terminal domain"/>
    <property type="match status" value="1"/>
</dbReference>
<reference evidence="8 9" key="1">
    <citation type="submission" date="2016-02" db="EMBL/GenBank/DDBJ databases">
        <title>Draft genome sequence of hydrocarbon degrading Staphylococcus saprophyticus Strain CNV2, isolated from crude-oil contaminated soil from Noonmati Oil Refinery, Guwahati, Assam, India.</title>
        <authorList>
            <person name="Mukherjee A."/>
            <person name="Chettri B."/>
            <person name="Langpoklakpam J."/>
            <person name="Singh A.K."/>
            <person name="Chattopadhyay D.J."/>
        </authorList>
    </citation>
    <scope>NUCLEOTIDE SEQUENCE [LARGE SCALE GENOMIC DNA]</scope>
    <source>
        <strain evidence="8 9">CNV2</strain>
    </source>
</reference>
<dbReference type="GO" id="GO:0009234">
    <property type="term" value="P:menaquinone biosynthetic process"/>
    <property type="evidence" value="ECO:0007669"/>
    <property type="project" value="UniProtKB-UniRule"/>
</dbReference>
<dbReference type="SFLD" id="SFLDS00001">
    <property type="entry name" value="Enolase"/>
    <property type="match status" value="1"/>
</dbReference>
<dbReference type="RefSeq" id="WP_061854369.1">
    <property type="nucleotide sequence ID" value="NZ_LUGM01000002.1"/>
</dbReference>
<evidence type="ECO:0000256" key="6">
    <source>
        <dbReference type="NCBIfam" id="TIGR01928"/>
    </source>
</evidence>
<keyword evidence="4" id="KW-0456">Lyase</keyword>
<evidence type="ECO:0000313" key="8">
    <source>
        <dbReference type="EMBL" id="KYH14183.1"/>
    </source>
</evidence>
<dbReference type="AlphaFoldDB" id="A0A151A4D2"/>
<dbReference type="EMBL" id="LUGM01000002">
    <property type="protein sequence ID" value="KYH14183.1"/>
    <property type="molecule type" value="Genomic_DNA"/>
</dbReference>
<dbReference type="InterPro" id="IPR029065">
    <property type="entry name" value="Enolase_C-like"/>
</dbReference>
<organism evidence="8 9">
    <name type="scientific">Staphylococcus kloosii</name>
    <dbReference type="NCBI Taxonomy" id="29384"/>
    <lineage>
        <taxon>Bacteria</taxon>
        <taxon>Bacillati</taxon>
        <taxon>Bacillota</taxon>
        <taxon>Bacilli</taxon>
        <taxon>Bacillales</taxon>
        <taxon>Staphylococcaceae</taxon>
        <taxon>Staphylococcus</taxon>
    </lineage>
</organism>
<dbReference type="PANTHER" id="PTHR48073">
    <property type="entry name" value="O-SUCCINYLBENZOATE SYNTHASE-RELATED"/>
    <property type="match status" value="1"/>
</dbReference>
<gene>
    <name evidence="8" type="ORF">A0131_05245</name>
</gene>
<evidence type="ECO:0000259" key="7">
    <source>
        <dbReference type="Pfam" id="PF13378"/>
    </source>
</evidence>
<dbReference type="InterPro" id="IPR029017">
    <property type="entry name" value="Enolase-like_N"/>
</dbReference>
<dbReference type="Gene3D" id="3.30.390.10">
    <property type="entry name" value="Enolase-like, N-terminal domain"/>
    <property type="match status" value="1"/>
</dbReference>
<comment type="caution">
    <text evidence="8">The sequence shown here is derived from an EMBL/GenBank/DDBJ whole genome shotgun (WGS) entry which is preliminary data.</text>
</comment>
<sequence length="334" mass="38155">MKIINLELYYYNENFKQPIITPKITLSERKALIIKLTTDNGESYYGECNAFETDWYFDETIDIVINKIKEWYTAAQGMSFNSFKEIKQTLTQLDAYPASRSTIVMACYQMFNDLQSLTVSYGATVSGLNNPKYRQLVETQPERIKLKWTTNILHDLEKITTLPFDFNIAVDANESLSLSDVNLLEQVATYNVIYVEEPFESLQTIDESGITAQLDIALDEKAIEFNAIEKAINNHNIKVVILKPFRLGGIDKVMDIIKSLEHLNVKTVIGGMYEYGLSRYFTAMLAQYVTYTSDITPAGFYFEEDFVENMGILKNGRLVFNPPVVDAAKLVPIY</sequence>
<comment type="cofactor">
    <cofactor evidence="1">
        <name>a divalent metal cation</name>
        <dbReference type="ChEBI" id="CHEBI:60240"/>
    </cofactor>
</comment>
<keyword evidence="3" id="KW-0460">Magnesium</keyword>
<dbReference type="PANTHER" id="PTHR48073:SF5">
    <property type="entry name" value="O-SUCCINYLBENZOATE SYNTHASE"/>
    <property type="match status" value="1"/>
</dbReference>
<dbReference type="NCBIfam" id="TIGR01928">
    <property type="entry name" value="menC_lowGC_arch"/>
    <property type="match status" value="1"/>
</dbReference>